<keyword evidence="1" id="KW-1133">Transmembrane helix</keyword>
<dbReference type="VEuPathDB" id="FungiDB:KRP23_5339"/>
<reference evidence="3" key="1">
    <citation type="journal article" date="2006" name="Science">
        <title>Phytophthora genome sequences uncover evolutionary origins and mechanisms of pathogenesis.</title>
        <authorList>
            <person name="Tyler B.M."/>
            <person name="Tripathy S."/>
            <person name="Zhang X."/>
            <person name="Dehal P."/>
            <person name="Jiang R.H."/>
            <person name="Aerts A."/>
            <person name="Arredondo F.D."/>
            <person name="Baxter L."/>
            <person name="Bensasson D."/>
            <person name="Beynon J.L."/>
            <person name="Chapman J."/>
            <person name="Damasceno C.M."/>
            <person name="Dorrance A.E."/>
            <person name="Dou D."/>
            <person name="Dickerman A.W."/>
            <person name="Dubchak I.L."/>
            <person name="Garbelotto M."/>
            <person name="Gijzen M."/>
            <person name="Gordon S.G."/>
            <person name="Govers F."/>
            <person name="Grunwald N.J."/>
            <person name="Huang W."/>
            <person name="Ivors K.L."/>
            <person name="Jones R.W."/>
            <person name="Kamoun S."/>
            <person name="Krampis K."/>
            <person name="Lamour K.H."/>
            <person name="Lee M.K."/>
            <person name="McDonald W.H."/>
            <person name="Medina M."/>
            <person name="Meijer H.J."/>
            <person name="Nordberg E.K."/>
            <person name="Maclean D.J."/>
            <person name="Ospina-Giraldo M.D."/>
            <person name="Morris P.F."/>
            <person name="Phuntumart V."/>
            <person name="Putnam N.H."/>
            <person name="Rash S."/>
            <person name="Rose J.K."/>
            <person name="Sakihama Y."/>
            <person name="Salamov A.A."/>
            <person name="Savidor A."/>
            <person name="Scheuring C.F."/>
            <person name="Smith B.M."/>
            <person name="Sobral B.W."/>
            <person name="Terry A."/>
            <person name="Torto-Alalibo T.A."/>
            <person name="Win J."/>
            <person name="Xu Z."/>
            <person name="Zhang H."/>
            <person name="Grigoriev I.V."/>
            <person name="Rokhsar D.S."/>
            <person name="Boore J.L."/>
        </authorList>
    </citation>
    <scope>NUCLEOTIDE SEQUENCE [LARGE SCALE GENOMIC DNA]</scope>
    <source>
        <strain evidence="3">Pr102</strain>
    </source>
</reference>
<dbReference type="EnsemblProtists" id="Phyra74203">
    <property type="protein sequence ID" value="Phyra74203"/>
    <property type="gene ID" value="Phyra74203"/>
</dbReference>
<evidence type="ECO:0000256" key="1">
    <source>
        <dbReference type="SAM" id="Phobius"/>
    </source>
</evidence>
<keyword evidence="1" id="KW-0812">Transmembrane</keyword>
<keyword evidence="3" id="KW-1185">Reference proteome</keyword>
<protein>
    <submittedName>
        <fullName evidence="2">Uncharacterized protein</fullName>
    </submittedName>
</protein>
<dbReference type="InParanoid" id="H3GEU9"/>
<accession>H3GEU9</accession>
<dbReference type="HOGENOM" id="CLU_1647090_0_0_1"/>
<sequence>MGGPSRVQIHEDSLRLYQPIWSCPRMRLIHLKHVGINDSPSADVVLQPLPIFPAAAQSMSDSSSVRAMVVQVTPVPMNQLAAIILPTNDHRTQLQNKALEEGTQDEFCEKKTLKQKLLLGILYATVSLAFLRLLVLAIQFIGDFFVLMLVVTRWMPPIRYD</sequence>
<dbReference type="VEuPathDB" id="FungiDB:KRP22_14780"/>
<dbReference type="EMBL" id="DS566003">
    <property type="status" value="NOT_ANNOTATED_CDS"/>
    <property type="molecule type" value="Genomic_DNA"/>
</dbReference>
<organism evidence="2 3">
    <name type="scientific">Phytophthora ramorum</name>
    <name type="common">Sudden oak death agent</name>
    <dbReference type="NCBI Taxonomy" id="164328"/>
    <lineage>
        <taxon>Eukaryota</taxon>
        <taxon>Sar</taxon>
        <taxon>Stramenopiles</taxon>
        <taxon>Oomycota</taxon>
        <taxon>Peronosporomycetes</taxon>
        <taxon>Peronosporales</taxon>
        <taxon>Peronosporaceae</taxon>
        <taxon>Phytophthora</taxon>
    </lineage>
</organism>
<feature type="transmembrane region" description="Helical" evidence="1">
    <location>
        <begin position="120"/>
        <end position="151"/>
    </location>
</feature>
<name>H3GEU9_PHYRM</name>
<reference evidence="2" key="2">
    <citation type="submission" date="2015-06" db="UniProtKB">
        <authorList>
            <consortium name="EnsemblProtists"/>
        </authorList>
    </citation>
    <scope>IDENTIFICATION</scope>
    <source>
        <strain evidence="2">Pr102</strain>
    </source>
</reference>
<dbReference type="AlphaFoldDB" id="H3GEU9"/>
<keyword evidence="1" id="KW-0472">Membrane</keyword>
<evidence type="ECO:0000313" key="2">
    <source>
        <dbReference type="EnsemblProtists" id="Phyra74203"/>
    </source>
</evidence>
<evidence type="ECO:0000313" key="3">
    <source>
        <dbReference type="Proteomes" id="UP000005238"/>
    </source>
</evidence>
<proteinExistence type="predicted"/>
<dbReference type="Proteomes" id="UP000005238">
    <property type="component" value="Unassembled WGS sequence"/>
</dbReference>